<dbReference type="AlphaFoldDB" id="A0A150HR43"/>
<evidence type="ECO:0000313" key="2">
    <source>
        <dbReference type="Proteomes" id="UP000075544"/>
    </source>
</evidence>
<dbReference type="Proteomes" id="UP000075544">
    <property type="component" value="Unassembled WGS sequence"/>
</dbReference>
<reference evidence="1 2" key="1">
    <citation type="journal article" date="2016" name="Sci. Rep.">
        <title>Genomic and phenotypic characterization of the species Acinetobacter venetianus.</title>
        <authorList>
            <person name="Fondi M."/>
            <person name="Maida I."/>
            <person name="Perrin E."/>
            <person name="Orlandini V."/>
            <person name="La Torre L."/>
            <person name="Bosi E."/>
            <person name="Negroni A."/>
            <person name="Zanaroli G."/>
            <person name="Fava F."/>
            <person name="Decorosi F."/>
            <person name="Giovannetti L."/>
            <person name="Viti C."/>
            <person name="Vaneechoutte M."/>
            <person name="Dijkshoorn L."/>
            <person name="Fani R."/>
        </authorList>
    </citation>
    <scope>NUCLEOTIDE SEQUENCE [LARGE SCALE GENOMIC DNA]</scope>
    <source>
        <strain evidence="1 2">LUH13518</strain>
    </source>
</reference>
<dbReference type="EMBL" id="JRHX01000081">
    <property type="protein sequence ID" value="KXZ69138.1"/>
    <property type="molecule type" value="Genomic_DNA"/>
</dbReference>
<sequence>MIRQFIFISALTMTLALTAASWLIPEPYQKIEVTENEDVRTPLTFHSLKLQQNETPSSEIFQQFLVINEVQKKTATPAIMPIVKPIVQAPVIQAPPPITPPNFQYIGQMVDPDGLKRVFLSSDDETYLVKTGDILGSRWKIDAIQNDQITILDLTNQQFFVLYI</sequence>
<gene>
    <name evidence="1" type="ORF">AVENLUH13518_02674</name>
</gene>
<comment type="caution">
    <text evidence="1">The sequence shown here is derived from an EMBL/GenBank/DDBJ whole genome shotgun (WGS) entry which is preliminary data.</text>
</comment>
<dbReference type="RefSeq" id="WP_061525323.1">
    <property type="nucleotide sequence ID" value="NZ_JRHX01000081.1"/>
</dbReference>
<accession>A0A150HR43</accession>
<name>A0A150HR43_9GAMM</name>
<dbReference type="PATRIC" id="fig|52133.19.peg.2709"/>
<proteinExistence type="predicted"/>
<protein>
    <submittedName>
        <fullName evidence="1">Uncharacterized protein</fullName>
    </submittedName>
</protein>
<organism evidence="1 2">
    <name type="scientific">Acinetobacter venetianus</name>
    <dbReference type="NCBI Taxonomy" id="52133"/>
    <lineage>
        <taxon>Bacteria</taxon>
        <taxon>Pseudomonadati</taxon>
        <taxon>Pseudomonadota</taxon>
        <taxon>Gammaproteobacteria</taxon>
        <taxon>Moraxellales</taxon>
        <taxon>Moraxellaceae</taxon>
        <taxon>Acinetobacter</taxon>
    </lineage>
</organism>
<evidence type="ECO:0000313" key="1">
    <source>
        <dbReference type="EMBL" id="KXZ69138.1"/>
    </source>
</evidence>